<dbReference type="InterPro" id="IPR013986">
    <property type="entry name" value="DExx_box_DNA_helicase_dom_sf"/>
</dbReference>
<keyword evidence="4" id="KW-0227">DNA damage</keyword>
<evidence type="ECO:0000256" key="15">
    <source>
        <dbReference type="PROSITE-ProRule" id="PRU00560"/>
    </source>
</evidence>
<dbReference type="SUPFAM" id="SSF52540">
    <property type="entry name" value="P-loop containing nucleoside triphosphate hydrolases"/>
    <property type="match status" value="1"/>
</dbReference>
<dbReference type="PANTHER" id="PTHR11070:SF59">
    <property type="entry name" value="DNA 3'-5' HELICASE"/>
    <property type="match status" value="1"/>
</dbReference>
<comment type="similarity">
    <text evidence="1">Belongs to the helicase family. UvrD subfamily.</text>
</comment>
<dbReference type="EC" id="5.6.2.4" evidence="13"/>
<evidence type="ECO:0000256" key="10">
    <source>
        <dbReference type="ARBA" id="ARBA00023204"/>
    </source>
</evidence>
<evidence type="ECO:0000259" key="16">
    <source>
        <dbReference type="PROSITE" id="PS51198"/>
    </source>
</evidence>
<evidence type="ECO:0000256" key="12">
    <source>
        <dbReference type="ARBA" id="ARBA00034617"/>
    </source>
</evidence>
<dbReference type="Gene3D" id="3.40.50.300">
    <property type="entry name" value="P-loop containing nucleotide triphosphate hydrolases"/>
    <property type="match status" value="2"/>
</dbReference>
<evidence type="ECO:0000256" key="4">
    <source>
        <dbReference type="ARBA" id="ARBA00022763"/>
    </source>
</evidence>
<evidence type="ECO:0000256" key="8">
    <source>
        <dbReference type="ARBA" id="ARBA00022840"/>
    </source>
</evidence>
<dbReference type="Gene3D" id="1.10.10.160">
    <property type="match status" value="1"/>
</dbReference>
<dbReference type="Proteomes" id="UP000777440">
    <property type="component" value="Unassembled WGS sequence"/>
</dbReference>
<keyword evidence="9" id="KW-0238">DNA-binding</keyword>
<keyword evidence="7" id="KW-0269">Exonuclease</keyword>
<dbReference type="InterPro" id="IPR038726">
    <property type="entry name" value="PDDEXK_AddAB-type"/>
</dbReference>
<evidence type="ECO:0000256" key="9">
    <source>
        <dbReference type="ARBA" id="ARBA00023125"/>
    </source>
</evidence>
<evidence type="ECO:0000256" key="5">
    <source>
        <dbReference type="ARBA" id="ARBA00022801"/>
    </source>
</evidence>
<comment type="caution">
    <text evidence="18">The sequence shown here is derived from an EMBL/GenBank/DDBJ whole genome shotgun (WGS) entry which is preliminary data.</text>
</comment>
<evidence type="ECO:0000259" key="17">
    <source>
        <dbReference type="PROSITE" id="PS51217"/>
    </source>
</evidence>
<keyword evidence="5 15" id="KW-0378">Hydrolase</keyword>
<dbReference type="PANTHER" id="PTHR11070">
    <property type="entry name" value="UVRD / RECB / PCRA DNA HELICASE FAMILY MEMBER"/>
    <property type="match status" value="1"/>
</dbReference>
<dbReference type="InterPro" id="IPR000212">
    <property type="entry name" value="DNA_helicase_UvrD/REP"/>
</dbReference>
<keyword evidence="10" id="KW-0234">DNA repair</keyword>
<evidence type="ECO:0000256" key="11">
    <source>
        <dbReference type="ARBA" id="ARBA00023235"/>
    </source>
</evidence>
<dbReference type="InterPro" id="IPR014016">
    <property type="entry name" value="UvrD-like_ATP-bd"/>
</dbReference>
<evidence type="ECO:0000256" key="2">
    <source>
        <dbReference type="ARBA" id="ARBA00022722"/>
    </source>
</evidence>
<keyword evidence="19" id="KW-1185">Reference proteome</keyword>
<keyword evidence="6 15" id="KW-0347">Helicase</keyword>
<dbReference type="PROSITE" id="PS51198">
    <property type="entry name" value="UVRD_HELICASE_ATP_BIND"/>
    <property type="match status" value="1"/>
</dbReference>
<organism evidence="18 19">
    <name type="scientific">Microbacterium ureisolvens</name>
    <dbReference type="NCBI Taxonomy" id="2781186"/>
    <lineage>
        <taxon>Bacteria</taxon>
        <taxon>Bacillati</taxon>
        <taxon>Actinomycetota</taxon>
        <taxon>Actinomycetes</taxon>
        <taxon>Micrococcales</taxon>
        <taxon>Microbacteriaceae</taxon>
        <taxon>Microbacterium</taxon>
    </lineage>
</organism>
<evidence type="ECO:0000313" key="19">
    <source>
        <dbReference type="Proteomes" id="UP000777440"/>
    </source>
</evidence>
<comment type="catalytic activity">
    <reaction evidence="14">
        <text>ATP + H2O = ADP + phosphate + H(+)</text>
        <dbReference type="Rhea" id="RHEA:13065"/>
        <dbReference type="ChEBI" id="CHEBI:15377"/>
        <dbReference type="ChEBI" id="CHEBI:15378"/>
        <dbReference type="ChEBI" id="CHEBI:30616"/>
        <dbReference type="ChEBI" id="CHEBI:43474"/>
        <dbReference type="ChEBI" id="CHEBI:456216"/>
        <dbReference type="EC" id="5.6.2.4"/>
    </reaction>
</comment>
<dbReference type="RefSeq" id="WP_220338416.1">
    <property type="nucleotide sequence ID" value="NZ_JAEUAX010000001.1"/>
</dbReference>
<dbReference type="PROSITE" id="PS51217">
    <property type="entry name" value="UVRD_HELICASE_CTER"/>
    <property type="match status" value="1"/>
</dbReference>
<keyword evidence="8 15" id="KW-0067">ATP-binding</keyword>
<feature type="domain" description="UvrD-like helicase ATP-binding" evidence="16">
    <location>
        <begin position="12"/>
        <end position="308"/>
    </location>
</feature>
<keyword evidence="3 15" id="KW-0547">Nucleotide-binding</keyword>
<dbReference type="Pfam" id="PF12705">
    <property type="entry name" value="PDDEXK_1"/>
    <property type="match status" value="1"/>
</dbReference>
<evidence type="ECO:0000256" key="6">
    <source>
        <dbReference type="ARBA" id="ARBA00022806"/>
    </source>
</evidence>
<protein>
    <recommendedName>
        <fullName evidence="13">DNA 3'-5' helicase</fullName>
        <ecNumber evidence="13">5.6.2.4</ecNumber>
    </recommendedName>
</protein>
<dbReference type="GO" id="GO:0004386">
    <property type="term" value="F:helicase activity"/>
    <property type="evidence" value="ECO:0007669"/>
    <property type="project" value="UniProtKB-KW"/>
</dbReference>
<dbReference type="Pfam" id="PF13361">
    <property type="entry name" value="UvrD_C"/>
    <property type="match status" value="1"/>
</dbReference>
<dbReference type="InterPro" id="IPR027417">
    <property type="entry name" value="P-loop_NTPase"/>
</dbReference>
<comment type="catalytic activity">
    <reaction evidence="12">
        <text>Couples ATP hydrolysis with the unwinding of duplex DNA by translocating in the 3'-5' direction.</text>
        <dbReference type="EC" id="5.6.2.4"/>
    </reaction>
</comment>
<dbReference type="InterPro" id="IPR011604">
    <property type="entry name" value="PDDEXK-like_dom_sf"/>
</dbReference>
<feature type="domain" description="UvrD-like helicase C-terminal" evidence="17">
    <location>
        <begin position="312"/>
        <end position="640"/>
    </location>
</feature>
<evidence type="ECO:0000256" key="7">
    <source>
        <dbReference type="ARBA" id="ARBA00022839"/>
    </source>
</evidence>
<dbReference type="Gene3D" id="3.90.320.10">
    <property type="match status" value="1"/>
</dbReference>
<evidence type="ECO:0000256" key="1">
    <source>
        <dbReference type="ARBA" id="ARBA00009922"/>
    </source>
</evidence>
<gene>
    <name evidence="18" type="ORF">JNB61_00115</name>
</gene>
<accession>A0ABS7HS94</accession>
<name>A0ABS7HS94_9MICO</name>
<sequence length="1091" mass="116827">MTSGKPDRAAYRPDAPQRAVLALPSDASGVVVGAPGAGKTETLIARVAALIEGGIEPDSVLVLTPSRQTATALRDRLGLAVGVATRGPLARSVASYAFQIVRAHAVAADADPPQLLTGGDEDQIIRDLLEGDDEDEAAGAVRWPDWLGPAIRGTSEFRTEVRTFLAECTTLGIEPRRLRELGERHELPAWVALSSFFSEYLQVRSAMRGAHRDAAGLVREAVGLLRTAPAGSPAVDAARVVLVDDAQELTLGGVELLEAVRARGAAVLAFGDPDVGSGSFRGATPENFARLAASLGAVHVLAEGHRGTAWQRELVGRVTQRIGAVGVVAHRGAASGAEADDSVRVLTLRSAAEEYDAVARVLRERHVHDGVPWGACAVIAHDTRQVAALEAELSAREVPARSSGPGRALGTVRPVADLLRLIELASRDEWTFDDVSAALVGTYGRLDVMELRRLRSALRHTELRRLVGSEVPRADGVEGAGGVEGAEARAGAESAAVAERSGRELLLSAMRQPLEFDLIDTREARRAASLARTLAALRADLDRGATAHELLWTAWDRSTLERTWGELARGNGPLAEQANRDLDALVALFQAAKRFVERSLDADPRVFARSILDSGVAEDRLEAPTRDDSVRIMTPAGALGLEFDTVVVAGVQDGVWPNTRLRGSLLDTWRLADAATRADGETLGAFDRRRGAMHDELRLLARALSRATAQVIVTAVDDDDTGPSVFFELLPDPEPFDLDHPVSLRGLVARHRRTLTTAGLRSAPVSGLLAQPAARAAEQLALLADAGVPGAWPHEWYGVAAPTSTGPLRDLAREDVRVSPSRLHALEECELNWVIADLGGAPGGTTAGLGTIIHAALEHASGHDEAALWAQVESRWGELTFEAGWRDRAEQTRARDLVRRLHLYLRRFDDAGGKLIGAEPHFEVVIPLDDAAGEPRAAGSAFDVVAEAREHRVLLSGYIDRVELTPEGTVVIMDLKTGKREPQTDAKVLDNPQLAAYQLAFESGAIPEAKGFAPGGAKLLVLRPTATKSDYVTPWQPPFDDERREAFVGRIRTAVGVMRGVSFTAPYEEHCRDEHSYGLCRIHTVGAVSAS</sequence>
<feature type="binding site" evidence="15">
    <location>
        <begin position="33"/>
        <end position="40"/>
    </location>
    <ligand>
        <name>ATP</name>
        <dbReference type="ChEBI" id="CHEBI:30616"/>
    </ligand>
</feature>
<reference evidence="18 19" key="1">
    <citation type="journal article" date="2021" name="MBio">
        <title>Poor Competitiveness of Bradyrhizobium in Pigeon Pea Root Colonization in Indian Soils.</title>
        <authorList>
            <person name="Chalasani D."/>
            <person name="Basu A."/>
            <person name="Pullabhotla S.V.S.R.N."/>
            <person name="Jorrin B."/>
            <person name="Neal A.L."/>
            <person name="Poole P.S."/>
            <person name="Podile A.R."/>
            <person name="Tkacz A."/>
        </authorList>
    </citation>
    <scope>NUCLEOTIDE SEQUENCE [LARGE SCALE GENOMIC DNA]</scope>
    <source>
        <strain evidence="18 19">HU12</strain>
    </source>
</reference>
<keyword evidence="2" id="KW-0540">Nuclease</keyword>
<dbReference type="EMBL" id="JAEUAX010000001">
    <property type="protein sequence ID" value="MBW9108174.1"/>
    <property type="molecule type" value="Genomic_DNA"/>
</dbReference>
<keyword evidence="11" id="KW-0413">Isomerase</keyword>
<dbReference type="Pfam" id="PF00580">
    <property type="entry name" value="UvrD-helicase"/>
    <property type="match status" value="1"/>
</dbReference>
<evidence type="ECO:0000256" key="14">
    <source>
        <dbReference type="ARBA" id="ARBA00048988"/>
    </source>
</evidence>
<evidence type="ECO:0000256" key="3">
    <source>
        <dbReference type="ARBA" id="ARBA00022741"/>
    </source>
</evidence>
<proteinExistence type="inferred from homology"/>
<evidence type="ECO:0000313" key="18">
    <source>
        <dbReference type="EMBL" id="MBW9108174.1"/>
    </source>
</evidence>
<dbReference type="InterPro" id="IPR014017">
    <property type="entry name" value="DNA_helicase_UvrD-like_C"/>
</dbReference>
<evidence type="ECO:0000256" key="13">
    <source>
        <dbReference type="ARBA" id="ARBA00034808"/>
    </source>
</evidence>